<dbReference type="CDD" id="cd18793">
    <property type="entry name" value="SF2_C_SNF"/>
    <property type="match status" value="1"/>
</dbReference>
<evidence type="ECO:0000313" key="4">
    <source>
        <dbReference type="EMBL" id="KAL0478714.1"/>
    </source>
</evidence>
<gene>
    <name evidence="4" type="ORF">AKO1_008314</name>
</gene>
<dbReference type="Proteomes" id="UP001431209">
    <property type="component" value="Unassembled WGS sequence"/>
</dbReference>
<reference evidence="4 5" key="1">
    <citation type="submission" date="2024-03" db="EMBL/GenBank/DDBJ databases">
        <title>The Acrasis kona genome and developmental transcriptomes reveal deep origins of eukaryotic multicellular pathways.</title>
        <authorList>
            <person name="Sheikh S."/>
            <person name="Fu C.-J."/>
            <person name="Brown M.W."/>
            <person name="Baldauf S.L."/>
        </authorList>
    </citation>
    <scope>NUCLEOTIDE SEQUENCE [LARGE SCALE GENOMIC DNA]</scope>
    <source>
        <strain evidence="4 5">ATCC MYA-3509</strain>
    </source>
</reference>
<feature type="region of interest" description="Disordered" evidence="2">
    <location>
        <begin position="154"/>
        <end position="180"/>
    </location>
</feature>
<dbReference type="EMBL" id="JAOPGA020000460">
    <property type="protein sequence ID" value="KAL0478714.1"/>
    <property type="molecule type" value="Genomic_DNA"/>
</dbReference>
<comment type="caution">
    <text evidence="4">The sequence shown here is derived from an EMBL/GenBank/DDBJ whole genome shotgun (WGS) entry which is preliminary data.</text>
</comment>
<protein>
    <recommendedName>
        <fullName evidence="3">Helicase C-terminal domain-containing protein</fullName>
    </recommendedName>
</protein>
<proteinExistence type="predicted"/>
<dbReference type="InterPro" id="IPR027417">
    <property type="entry name" value="P-loop_NTPase"/>
</dbReference>
<dbReference type="AlphaFoldDB" id="A0AAW2YNM6"/>
<sequence>MFQFARIVIDEFTYTSGKEHSCITTLHANRRWCLSGTPPISNFNAIQSISTFLDIHLGVNHHDPQFDPNASKKQLQQSTLSERFLSFRNVNSRAWHLRRHSIAQSFLDQFVRQNIAEIDEIPFHENVIPITLPSAERALYLELEHYLQAMEMTSTSLRKKKKDSESDREKRLVESLGSSKSPQEALLKRCSHFQLHRDDHDVRKSCQVIVEERKKQLVDCERELSTCISECKDLESDIGGFDKDEEHFFKRWHTTLLTEGVGDRDAFERLKVILDECGITAGGNEKKSKKNKSTKKRNREDKKSKAVEDLKWDLRERTHVLRKLQKELVGRVRSLRYFTAVRDLQKTSVERGALCNVKCPNSSCVYHSKSLSVESICVSSCCGHIACRDCMETFAHKQECVDPECKASARMNNVIKAQSLGVDDEQDLGNYFGQKISRMVDLIKGIPGDDKVLIFVQFADLLKKVADALEHYKIKFLTVEGTAINQSTSLSKFQSGGSEKVLLLNVMDEKASGANLTVANHVIFLSPLLTDTKEWYESCETQAIGRVKRYGQRKKVFIHRFITLDTIDVQIYEQNKK</sequence>
<dbReference type="InterPro" id="IPR052583">
    <property type="entry name" value="ATP-helicase/E3_Ub-Ligase"/>
</dbReference>
<evidence type="ECO:0000256" key="1">
    <source>
        <dbReference type="ARBA" id="ARBA00022801"/>
    </source>
</evidence>
<dbReference type="InterPro" id="IPR001650">
    <property type="entry name" value="Helicase_C-like"/>
</dbReference>
<evidence type="ECO:0000313" key="5">
    <source>
        <dbReference type="Proteomes" id="UP001431209"/>
    </source>
</evidence>
<feature type="compositionally biased region" description="Basic and acidic residues" evidence="2">
    <location>
        <begin position="162"/>
        <end position="173"/>
    </location>
</feature>
<dbReference type="PANTHER" id="PTHR45865">
    <property type="entry name" value="E3 UBIQUITIN-PROTEIN LIGASE SHPRH FAMILY MEMBER"/>
    <property type="match status" value="1"/>
</dbReference>
<feature type="domain" description="Helicase C-terminal" evidence="3">
    <location>
        <begin position="435"/>
        <end position="551"/>
    </location>
</feature>
<dbReference type="InterPro" id="IPR049730">
    <property type="entry name" value="SNF2/RAD54-like_C"/>
</dbReference>
<evidence type="ECO:0000256" key="2">
    <source>
        <dbReference type="SAM" id="MobiDB-lite"/>
    </source>
</evidence>
<keyword evidence="1" id="KW-0378">Hydrolase</keyword>
<dbReference type="Gene3D" id="3.40.50.300">
    <property type="entry name" value="P-loop containing nucleotide triphosphate hydrolases"/>
    <property type="match status" value="1"/>
</dbReference>
<organism evidence="4 5">
    <name type="scientific">Acrasis kona</name>
    <dbReference type="NCBI Taxonomy" id="1008807"/>
    <lineage>
        <taxon>Eukaryota</taxon>
        <taxon>Discoba</taxon>
        <taxon>Heterolobosea</taxon>
        <taxon>Tetramitia</taxon>
        <taxon>Eutetramitia</taxon>
        <taxon>Acrasidae</taxon>
        <taxon>Acrasis</taxon>
    </lineage>
</organism>
<keyword evidence="5" id="KW-1185">Reference proteome</keyword>
<accession>A0AAW2YNM6</accession>
<dbReference type="PANTHER" id="PTHR45865:SF1">
    <property type="entry name" value="E3 UBIQUITIN-PROTEIN LIGASE SHPRH"/>
    <property type="match status" value="1"/>
</dbReference>
<dbReference type="Pfam" id="PF00271">
    <property type="entry name" value="Helicase_C"/>
    <property type="match status" value="1"/>
</dbReference>
<dbReference type="GO" id="GO:0016787">
    <property type="term" value="F:hydrolase activity"/>
    <property type="evidence" value="ECO:0007669"/>
    <property type="project" value="UniProtKB-KW"/>
</dbReference>
<name>A0AAW2YNM6_9EUKA</name>
<evidence type="ECO:0000259" key="3">
    <source>
        <dbReference type="Pfam" id="PF00271"/>
    </source>
</evidence>
<dbReference type="SUPFAM" id="SSF52540">
    <property type="entry name" value="P-loop containing nucleoside triphosphate hydrolases"/>
    <property type="match status" value="1"/>
</dbReference>